<dbReference type="InterPro" id="IPR001365">
    <property type="entry name" value="A_deaminase_dom"/>
</dbReference>
<name>A0A9W6H3X1_9MICO</name>
<dbReference type="GO" id="GO:0043103">
    <property type="term" value="P:hypoxanthine salvage"/>
    <property type="evidence" value="ECO:0007669"/>
    <property type="project" value="UniProtKB-UniRule"/>
</dbReference>
<dbReference type="GO" id="GO:0009117">
    <property type="term" value="P:nucleotide metabolic process"/>
    <property type="evidence" value="ECO:0007669"/>
    <property type="project" value="UniProtKB-KW"/>
</dbReference>
<keyword evidence="2 4" id="KW-0378">Hydrolase</keyword>
<protein>
    <recommendedName>
        <fullName evidence="4">Adenine deaminase</fullName>
        <shortName evidence="4">ADE</shortName>
        <ecNumber evidence="4">3.5.4.2</ecNumber>
    </recommendedName>
    <alternativeName>
        <fullName evidence="4">Adenine aminohydrolase</fullName>
        <shortName evidence="4">AAH</shortName>
    </alternativeName>
</protein>
<reference evidence="6" key="1">
    <citation type="journal article" date="2014" name="Int. J. Syst. Evol. Microbiol.">
        <title>Complete genome sequence of Corynebacterium casei LMG S-19264T (=DSM 44701T), isolated from a smear-ripened cheese.</title>
        <authorList>
            <consortium name="US DOE Joint Genome Institute (JGI-PGF)"/>
            <person name="Walter F."/>
            <person name="Albersmeier A."/>
            <person name="Kalinowski J."/>
            <person name="Ruckert C."/>
        </authorList>
    </citation>
    <scope>NUCLEOTIDE SEQUENCE</scope>
    <source>
        <strain evidence="6">VKM Ac-1020</strain>
    </source>
</reference>
<dbReference type="GO" id="GO:0000034">
    <property type="term" value="F:adenine deaminase activity"/>
    <property type="evidence" value="ECO:0007669"/>
    <property type="project" value="UniProtKB-UniRule"/>
</dbReference>
<dbReference type="PANTHER" id="PTHR43114">
    <property type="entry name" value="ADENINE DEAMINASE"/>
    <property type="match status" value="1"/>
</dbReference>
<comment type="similarity">
    <text evidence="4">Belongs to the metallo-dependent hydrolases superfamily. Adenosine and AMP deaminases family. Adenine deaminase type 2 subfamily.</text>
</comment>
<dbReference type="Proteomes" id="UP001142462">
    <property type="component" value="Unassembled WGS sequence"/>
</dbReference>
<comment type="catalytic activity">
    <reaction evidence="4">
        <text>adenine + H2O + H(+) = hypoxanthine + NH4(+)</text>
        <dbReference type="Rhea" id="RHEA:23688"/>
        <dbReference type="ChEBI" id="CHEBI:15377"/>
        <dbReference type="ChEBI" id="CHEBI:15378"/>
        <dbReference type="ChEBI" id="CHEBI:16708"/>
        <dbReference type="ChEBI" id="CHEBI:17368"/>
        <dbReference type="ChEBI" id="CHEBI:28938"/>
        <dbReference type="EC" id="3.5.4.2"/>
    </reaction>
</comment>
<dbReference type="NCBIfam" id="TIGR01430">
    <property type="entry name" value="aden_deam"/>
    <property type="match status" value="1"/>
</dbReference>
<dbReference type="InterPro" id="IPR028892">
    <property type="entry name" value="ADE"/>
</dbReference>
<dbReference type="RefSeq" id="WP_271173439.1">
    <property type="nucleotide sequence ID" value="NZ_BSEJ01000008.1"/>
</dbReference>
<feature type="binding site" evidence="4">
    <location>
        <position position="198"/>
    </location>
    <ligand>
        <name>Zn(2+)</name>
        <dbReference type="ChEBI" id="CHEBI:29105"/>
        <note>catalytic</note>
    </ligand>
</feature>
<evidence type="ECO:0000259" key="5">
    <source>
        <dbReference type="Pfam" id="PF00962"/>
    </source>
</evidence>
<gene>
    <name evidence="6" type="primary">add</name>
    <name evidence="6" type="ORF">GCM10017576_18600</name>
</gene>
<evidence type="ECO:0000256" key="1">
    <source>
        <dbReference type="ARBA" id="ARBA00022723"/>
    </source>
</evidence>
<dbReference type="SUPFAM" id="SSF51556">
    <property type="entry name" value="Metallo-dependent hydrolases"/>
    <property type="match status" value="1"/>
</dbReference>
<evidence type="ECO:0000256" key="2">
    <source>
        <dbReference type="ARBA" id="ARBA00022801"/>
    </source>
</evidence>
<comment type="cofactor">
    <cofactor evidence="4">
        <name>Zn(2+)</name>
        <dbReference type="ChEBI" id="CHEBI:29105"/>
    </cofactor>
    <text evidence="4">Binds 1 zinc ion per subunit.</text>
</comment>
<keyword evidence="7" id="KW-1185">Reference proteome</keyword>
<keyword evidence="4" id="KW-0546">Nucleotide metabolism</keyword>
<dbReference type="GO" id="GO:0008270">
    <property type="term" value="F:zinc ion binding"/>
    <property type="evidence" value="ECO:0007669"/>
    <property type="project" value="UniProtKB-UniRule"/>
</dbReference>
<feature type="site" description="Important for catalytic activity" evidence="4">
    <location>
        <position position="224"/>
    </location>
</feature>
<dbReference type="EMBL" id="BSEJ01000008">
    <property type="protein sequence ID" value="GLJ61730.1"/>
    <property type="molecule type" value="Genomic_DNA"/>
</dbReference>
<evidence type="ECO:0000313" key="7">
    <source>
        <dbReference type="Proteomes" id="UP001142462"/>
    </source>
</evidence>
<evidence type="ECO:0000256" key="3">
    <source>
        <dbReference type="ARBA" id="ARBA00022833"/>
    </source>
</evidence>
<keyword evidence="1 4" id="KW-0479">Metal-binding</keyword>
<organism evidence="6 7">
    <name type="scientific">Microbacterium barkeri</name>
    <dbReference type="NCBI Taxonomy" id="33917"/>
    <lineage>
        <taxon>Bacteria</taxon>
        <taxon>Bacillati</taxon>
        <taxon>Actinomycetota</taxon>
        <taxon>Actinomycetes</taxon>
        <taxon>Micrococcales</taxon>
        <taxon>Microbacteriaceae</taxon>
        <taxon>Microbacterium</taxon>
    </lineage>
</organism>
<comment type="function">
    <text evidence="4">Catalyzes the hydrolytic deamination of adenine to hypoxanthine. Plays an important role in the purine salvage pathway and in nitrogen catabolism.</text>
</comment>
<dbReference type="InterPro" id="IPR006330">
    <property type="entry name" value="Ado/ade_deaminase"/>
</dbReference>
<keyword evidence="3 4" id="KW-0862">Zinc</keyword>
<proteinExistence type="inferred from homology"/>
<dbReference type="InterPro" id="IPR032466">
    <property type="entry name" value="Metal_Hydrolase"/>
</dbReference>
<dbReference type="PANTHER" id="PTHR43114:SF7">
    <property type="entry name" value="ADENOSINE DEAMINASE DOMAIN-CONTAINING PROTEIN"/>
    <property type="match status" value="1"/>
</dbReference>
<comment type="caution">
    <text evidence="6">The sequence shown here is derived from an EMBL/GenBank/DDBJ whole genome shotgun (WGS) entry which is preliminary data.</text>
</comment>
<dbReference type="CDD" id="cd01320">
    <property type="entry name" value="ADA"/>
    <property type="match status" value="1"/>
</dbReference>
<reference evidence="6" key="2">
    <citation type="submission" date="2023-01" db="EMBL/GenBank/DDBJ databases">
        <authorList>
            <person name="Sun Q."/>
            <person name="Evtushenko L."/>
        </authorList>
    </citation>
    <scope>NUCLEOTIDE SEQUENCE</scope>
    <source>
        <strain evidence="6">VKM Ac-1020</strain>
    </source>
</reference>
<feature type="binding site" evidence="4">
    <location>
        <position position="20"/>
    </location>
    <ligand>
        <name>Zn(2+)</name>
        <dbReference type="ChEBI" id="CHEBI:29105"/>
        <note>catalytic</note>
    </ligand>
</feature>
<dbReference type="Gene3D" id="3.20.20.140">
    <property type="entry name" value="Metal-dependent hydrolases"/>
    <property type="match status" value="1"/>
</dbReference>
<evidence type="ECO:0000256" key="4">
    <source>
        <dbReference type="HAMAP-Rule" id="MF_01962"/>
    </source>
</evidence>
<feature type="binding site" evidence="4">
    <location>
        <position position="280"/>
    </location>
    <ligand>
        <name>substrate</name>
    </ligand>
</feature>
<dbReference type="AlphaFoldDB" id="A0A9W6H3X1"/>
<evidence type="ECO:0000313" key="6">
    <source>
        <dbReference type="EMBL" id="GLJ61730.1"/>
    </source>
</evidence>
<feature type="binding site" evidence="4">
    <location>
        <position position="279"/>
    </location>
    <ligand>
        <name>Zn(2+)</name>
        <dbReference type="ChEBI" id="CHEBI:29105"/>
        <note>catalytic</note>
    </ligand>
</feature>
<sequence>MTTDLRAFARAMPKAELHLHLEGTLEPELKFALAARNGIALAEKTVEDVVASYDFTDLTSFLAVYYPAMTVLQTADDFHDLAWAYLQKAREQGVVHVEMFFDPQAHTSRGVPFADVIAGYRRAVVRAQDELGVSAELILCFLRDFTAEHAMSTLMEALPYRAWIIGVGLDSDERGNPPAKFAEVFARAKAEGFFTTMHCDIDQPGSIEHIRQVIEEIGVDRIDHGTNIVEDPALVAVARERGLGFTTCPVSNSFVTEEMKADEIVQLLREGVRVTVNSDDPAYFGGYVADNYIALAEHADLSAADLARLAINSFEAAWLTPARRAAYIASVVDCAQAHGVPLPE</sequence>
<dbReference type="GO" id="GO:0005829">
    <property type="term" value="C:cytosol"/>
    <property type="evidence" value="ECO:0007669"/>
    <property type="project" value="TreeGrafter"/>
</dbReference>
<comment type="caution">
    <text evidence="4">Lacks conserved residue(s) required for the propagation of feature annotation.</text>
</comment>
<accession>A0A9W6H3X1</accession>
<feature type="domain" description="Adenosine deaminase" evidence="5">
    <location>
        <begin position="13"/>
        <end position="331"/>
    </location>
</feature>
<feature type="binding site" evidence="4">
    <location>
        <position position="18"/>
    </location>
    <ligand>
        <name>Zn(2+)</name>
        <dbReference type="ChEBI" id="CHEBI:29105"/>
        <note>catalytic</note>
    </ligand>
</feature>
<dbReference type="Pfam" id="PF00962">
    <property type="entry name" value="A_deaminase"/>
    <property type="match status" value="1"/>
</dbReference>
<dbReference type="GO" id="GO:0006146">
    <property type="term" value="P:adenine catabolic process"/>
    <property type="evidence" value="ECO:0007669"/>
    <property type="project" value="UniProtKB-UniRule"/>
</dbReference>
<dbReference type="EC" id="3.5.4.2" evidence="4"/>
<dbReference type="HAMAP" id="MF_01962">
    <property type="entry name" value="Adenine_deaminase"/>
    <property type="match status" value="1"/>
</dbReference>